<keyword evidence="3" id="KW-1185">Reference proteome</keyword>
<evidence type="ECO:0000313" key="3">
    <source>
        <dbReference type="Proteomes" id="UP001652264"/>
    </source>
</evidence>
<keyword evidence="1" id="KW-0472">Membrane</keyword>
<name>A0ABT2HLT8_9MICO</name>
<dbReference type="Proteomes" id="UP001652264">
    <property type="component" value="Unassembled WGS sequence"/>
</dbReference>
<reference evidence="2 3" key="1">
    <citation type="submission" date="2022-08" db="EMBL/GenBank/DDBJ databases">
        <title>Taxonomy of Curtobacterium flaccumfaciens.</title>
        <authorList>
            <person name="Osdaghi E."/>
            <person name="Taghavi S.M."/>
            <person name="Hamidizade M."/>
            <person name="Abachi H."/>
            <person name="Fazliarab A."/>
            <person name="Baeyen S."/>
            <person name="Portier P."/>
            <person name="Van Vaerenbergh J."/>
            <person name="Jacques M.-A."/>
        </authorList>
    </citation>
    <scope>NUCLEOTIDE SEQUENCE [LARGE SCALE GENOMIC DNA]</scope>
    <source>
        <strain evidence="2 3">LMG8786T</strain>
    </source>
</reference>
<organism evidence="2 3">
    <name type="scientific">Curtobacterium citreum</name>
    <dbReference type="NCBI Taxonomy" id="2036"/>
    <lineage>
        <taxon>Bacteria</taxon>
        <taxon>Bacillati</taxon>
        <taxon>Actinomycetota</taxon>
        <taxon>Actinomycetes</taxon>
        <taxon>Micrococcales</taxon>
        <taxon>Microbacteriaceae</taxon>
        <taxon>Curtobacterium</taxon>
    </lineage>
</organism>
<accession>A0ABT2HLT8</accession>
<keyword evidence="1" id="KW-0812">Transmembrane</keyword>
<dbReference type="GeneID" id="95323656"/>
<sequence length="172" mass="18794">MSEINTWGGTVTKGAAKPLFIVRRSWAGSTLILWLGLGAFVLGALGAVVQSSVSSDLGGPIPGMLIGAGIVGLPIGAILCGSRITVYDELYDVRRGWGRKRRRDVTALETLRFEKQRSGNGIAFISVVGWDANRKQQFRVYTTNRGFDEFTAWLAQHRPEQWAKCEALGIPD</sequence>
<protein>
    <submittedName>
        <fullName evidence="2">Uncharacterized protein</fullName>
    </submittedName>
</protein>
<keyword evidence="1" id="KW-1133">Transmembrane helix</keyword>
<dbReference type="EMBL" id="JANVAD010000012">
    <property type="protein sequence ID" value="MCS6524223.1"/>
    <property type="molecule type" value="Genomic_DNA"/>
</dbReference>
<dbReference type="RefSeq" id="WP_141861002.1">
    <property type="nucleotide sequence ID" value="NZ_BMNV01000015.1"/>
</dbReference>
<feature type="transmembrane region" description="Helical" evidence="1">
    <location>
        <begin position="61"/>
        <end position="86"/>
    </location>
</feature>
<evidence type="ECO:0000256" key="1">
    <source>
        <dbReference type="SAM" id="Phobius"/>
    </source>
</evidence>
<proteinExistence type="predicted"/>
<comment type="caution">
    <text evidence="2">The sequence shown here is derived from an EMBL/GenBank/DDBJ whole genome shotgun (WGS) entry which is preliminary data.</text>
</comment>
<gene>
    <name evidence="2" type="ORF">NYQ28_16770</name>
</gene>
<feature type="transmembrane region" description="Helical" evidence="1">
    <location>
        <begin position="31"/>
        <end position="49"/>
    </location>
</feature>
<evidence type="ECO:0000313" key="2">
    <source>
        <dbReference type="EMBL" id="MCS6524223.1"/>
    </source>
</evidence>